<feature type="transmembrane region" description="Helical" evidence="6">
    <location>
        <begin position="716"/>
        <end position="739"/>
    </location>
</feature>
<comment type="subcellular location">
    <subcellularLocation>
        <location evidence="1">Cell membrane</location>
        <topology evidence="1">Multi-pass membrane protein</topology>
    </subcellularLocation>
</comment>
<feature type="transmembrane region" description="Helical" evidence="6">
    <location>
        <begin position="277"/>
        <end position="298"/>
    </location>
</feature>
<feature type="transmembrane region" description="Helical" evidence="6">
    <location>
        <begin position="691"/>
        <end position="710"/>
    </location>
</feature>
<dbReference type="InterPro" id="IPR050545">
    <property type="entry name" value="Mycobact_MmpL"/>
</dbReference>
<feature type="transmembrane region" description="Helical" evidence="6">
    <location>
        <begin position="305"/>
        <end position="329"/>
    </location>
</feature>
<gene>
    <name evidence="8" type="ORF">SCALIN_C21_0014</name>
</gene>
<comment type="caution">
    <text evidence="8">The sequence shown here is derived from an EMBL/GenBank/DDBJ whole genome shotgun (WGS) entry which is preliminary data.</text>
</comment>
<dbReference type="InterPro" id="IPR000731">
    <property type="entry name" value="SSD"/>
</dbReference>
<keyword evidence="9" id="KW-1185">Reference proteome</keyword>
<protein>
    <submittedName>
        <fullName evidence="8">Exporter of the RND superfamily</fullName>
    </submittedName>
</protein>
<feature type="domain" description="SSD" evidence="7">
    <location>
        <begin position="688"/>
        <end position="815"/>
    </location>
</feature>
<feature type="transmembrane region" description="Helical" evidence="6">
    <location>
        <begin position="638"/>
        <end position="658"/>
    </location>
</feature>
<keyword evidence="2" id="KW-1003">Cell membrane</keyword>
<dbReference type="Pfam" id="PF03176">
    <property type="entry name" value="MMPL"/>
    <property type="match status" value="2"/>
</dbReference>
<dbReference type="GO" id="GO:0005886">
    <property type="term" value="C:plasma membrane"/>
    <property type="evidence" value="ECO:0007669"/>
    <property type="project" value="UniProtKB-SubCell"/>
</dbReference>
<keyword evidence="3 6" id="KW-0812">Transmembrane</keyword>
<reference evidence="9" key="1">
    <citation type="journal article" date="2017" name="Environ. Microbiol. Rep.">
        <title>Genetic Diversity of Marine Anaerobic Ammonium-Oxidizing Bacteria as Revealed by Genomic and Proteomic Analyses of 'Candidatus Scalindua japonica'.</title>
        <authorList>
            <person name="Oshiki M."/>
            <person name="Mizuto K."/>
            <person name="Kimura Z."/>
            <person name="Kindaichi T."/>
            <person name="Satoh H."/>
            <person name="Okabe S."/>
        </authorList>
    </citation>
    <scope>NUCLEOTIDE SEQUENCE [LARGE SCALE GENOMIC DNA]</scope>
    <source>
        <strain evidence="9">husup-a2</strain>
    </source>
</reference>
<dbReference type="PANTHER" id="PTHR33406">
    <property type="entry name" value="MEMBRANE PROTEIN MJ1562-RELATED"/>
    <property type="match status" value="1"/>
</dbReference>
<evidence type="ECO:0000256" key="3">
    <source>
        <dbReference type="ARBA" id="ARBA00022692"/>
    </source>
</evidence>
<name>A0A286TZI2_9BACT</name>
<evidence type="ECO:0000256" key="4">
    <source>
        <dbReference type="ARBA" id="ARBA00022989"/>
    </source>
</evidence>
<proteinExistence type="predicted"/>
<keyword evidence="5 6" id="KW-0472">Membrane</keyword>
<feature type="transmembrane region" description="Helical" evidence="6">
    <location>
        <begin position="664"/>
        <end position="684"/>
    </location>
</feature>
<dbReference type="PROSITE" id="PS50156">
    <property type="entry name" value="SSD"/>
    <property type="match status" value="2"/>
</dbReference>
<feature type="transmembrane region" description="Helical" evidence="6">
    <location>
        <begin position="765"/>
        <end position="784"/>
    </location>
</feature>
<dbReference type="SUPFAM" id="SSF82866">
    <property type="entry name" value="Multidrug efflux transporter AcrB transmembrane domain"/>
    <property type="match status" value="2"/>
</dbReference>
<evidence type="ECO:0000256" key="1">
    <source>
        <dbReference type="ARBA" id="ARBA00004651"/>
    </source>
</evidence>
<sequence>MHKEENAWTFIPLDNPTKQIFYSVNDYFHLNDLIVVGIESEEDIFNQASLEKIQRLTNQFKTITIITEKQEEELNTFINNTSGEIQLLLKEIQKDGISRDDIHEIANLEKFIKSQDQPFSKLIAWIEELRISLFPLEEVNSFFTVEHIKGTEYGLTVDPLIENVPETRENLAQVRDEAISNDLFDKIYISSDRKSTMITLELAFSENERMKTAPLYYKLKQVIDSEKGPEKIYLGGTPLLWVLERAYSENDLERLIPIVLVVIITLLFVFFRNLQGIYLPMAIVLVSVIWAMGLTSILNIKFTILGSVVPVVLIAIGTADAIHILTHYYGELRRGVDKESALKNTMDRMAKPVVMTSLTTMVGFSSLAISDIADIRNFGLFTSFGIFSAMIFSLTVMPAALTLLKSPIQEKNILKNYTVHQNIFNRFGTALQRSKWISLSVIIFLICATGYGTIRVNIEYAPAGLFKSSADIRQAHDFINKYFAGVTWINLVLESKDENNFVEPELLNKLGDLQAKIEGHNEVGKIISIVDFIERMNYVMHDEKESYKRVPHPVEKEVESDWIEKDGREIEEEQEVEVKGHDQIAQYLLLYEGAGGKDLEKVVDTQYEQANMRILLRTDKSTANKEIISAIGRYCKEVLPETIYVTFSGISTLLILVADMVVKGQILSIMISFVIVLFMMACMVRSPLGMLGFLPIGFTILCNFAIMTIFKVPLDIGTSIVSSIAIGIGVDYCIHFLVWKSDEMKKGFSSGEAAKLAITGTGRAISINALVVAAGFLVLISSNFVPLMHFGWMVCVTMLICAVSTLTIIPTVLLLFSGRRVKC</sequence>
<dbReference type="EMBL" id="BAOS01000021">
    <property type="protein sequence ID" value="GAX61287.1"/>
    <property type="molecule type" value="Genomic_DNA"/>
</dbReference>
<dbReference type="AlphaFoldDB" id="A0A286TZI2"/>
<feature type="transmembrane region" description="Helical" evidence="6">
    <location>
        <begin position="349"/>
        <end position="369"/>
    </location>
</feature>
<feature type="transmembrane region" description="Helical" evidence="6">
    <location>
        <begin position="436"/>
        <end position="454"/>
    </location>
</feature>
<dbReference type="PANTHER" id="PTHR33406:SF12">
    <property type="entry name" value="BLR2997 PROTEIN"/>
    <property type="match status" value="1"/>
</dbReference>
<evidence type="ECO:0000313" key="9">
    <source>
        <dbReference type="Proteomes" id="UP000218542"/>
    </source>
</evidence>
<dbReference type="Proteomes" id="UP000218542">
    <property type="component" value="Unassembled WGS sequence"/>
</dbReference>
<feature type="transmembrane region" description="Helical" evidence="6">
    <location>
        <begin position="790"/>
        <end position="816"/>
    </location>
</feature>
<keyword evidence="4 6" id="KW-1133">Transmembrane helix</keyword>
<evidence type="ECO:0000259" key="7">
    <source>
        <dbReference type="PROSITE" id="PS50156"/>
    </source>
</evidence>
<evidence type="ECO:0000256" key="6">
    <source>
        <dbReference type="SAM" id="Phobius"/>
    </source>
</evidence>
<feature type="transmembrane region" description="Helical" evidence="6">
    <location>
        <begin position="255"/>
        <end position="271"/>
    </location>
</feature>
<dbReference type="InterPro" id="IPR004869">
    <property type="entry name" value="MMPL_dom"/>
</dbReference>
<evidence type="ECO:0000256" key="2">
    <source>
        <dbReference type="ARBA" id="ARBA00022475"/>
    </source>
</evidence>
<feature type="domain" description="SSD" evidence="7">
    <location>
        <begin position="281"/>
        <end position="403"/>
    </location>
</feature>
<dbReference type="Gene3D" id="1.20.1640.10">
    <property type="entry name" value="Multidrug efflux transporter AcrB transmembrane domain"/>
    <property type="match status" value="2"/>
</dbReference>
<evidence type="ECO:0000256" key="5">
    <source>
        <dbReference type="ARBA" id="ARBA00023136"/>
    </source>
</evidence>
<organism evidence="8 9">
    <name type="scientific">Candidatus Scalindua japonica</name>
    <dbReference type="NCBI Taxonomy" id="1284222"/>
    <lineage>
        <taxon>Bacteria</taxon>
        <taxon>Pseudomonadati</taxon>
        <taxon>Planctomycetota</taxon>
        <taxon>Candidatus Brocadiia</taxon>
        <taxon>Candidatus Brocadiales</taxon>
        <taxon>Candidatus Scalinduaceae</taxon>
        <taxon>Candidatus Scalindua</taxon>
    </lineage>
</organism>
<evidence type="ECO:0000313" key="8">
    <source>
        <dbReference type="EMBL" id="GAX61287.1"/>
    </source>
</evidence>
<feature type="transmembrane region" description="Helical" evidence="6">
    <location>
        <begin position="381"/>
        <end position="404"/>
    </location>
</feature>
<accession>A0A286TZI2</accession>